<proteinExistence type="predicted"/>
<evidence type="ECO:0000313" key="1">
    <source>
        <dbReference type="EMBL" id="KAF7275732.1"/>
    </source>
</evidence>
<accession>A0A834I732</accession>
<gene>
    <name evidence="1" type="ORF">GWI33_011323</name>
</gene>
<dbReference type="AlphaFoldDB" id="A0A834I732"/>
<dbReference type="Proteomes" id="UP000625711">
    <property type="component" value="Unassembled WGS sequence"/>
</dbReference>
<dbReference type="EMBL" id="JAACXV010009274">
    <property type="protein sequence ID" value="KAF7275732.1"/>
    <property type="molecule type" value="Genomic_DNA"/>
</dbReference>
<name>A0A834I732_RHYFE</name>
<keyword evidence="2" id="KW-1185">Reference proteome</keyword>
<organism evidence="1 2">
    <name type="scientific">Rhynchophorus ferrugineus</name>
    <name type="common">Red palm weevil</name>
    <name type="synonym">Curculio ferrugineus</name>
    <dbReference type="NCBI Taxonomy" id="354439"/>
    <lineage>
        <taxon>Eukaryota</taxon>
        <taxon>Metazoa</taxon>
        <taxon>Ecdysozoa</taxon>
        <taxon>Arthropoda</taxon>
        <taxon>Hexapoda</taxon>
        <taxon>Insecta</taxon>
        <taxon>Pterygota</taxon>
        <taxon>Neoptera</taxon>
        <taxon>Endopterygota</taxon>
        <taxon>Coleoptera</taxon>
        <taxon>Polyphaga</taxon>
        <taxon>Cucujiformia</taxon>
        <taxon>Curculionidae</taxon>
        <taxon>Dryophthorinae</taxon>
        <taxon>Rhynchophorus</taxon>
    </lineage>
</organism>
<sequence length="86" mass="9624">MAGLTRTSWAAFNIKSGSQFDQGGTPRAARSFRFFWDRKYRRLRSDGGSLKSSTGDFSGCRLANGLQQRLSRSEATIPVRENGKVY</sequence>
<protein>
    <submittedName>
        <fullName evidence="1">Uncharacterized protein</fullName>
    </submittedName>
</protein>
<reference evidence="1" key="1">
    <citation type="submission" date="2020-08" db="EMBL/GenBank/DDBJ databases">
        <title>Genome sequencing and assembly of the red palm weevil Rhynchophorus ferrugineus.</title>
        <authorList>
            <person name="Dias G.B."/>
            <person name="Bergman C.M."/>
            <person name="Manee M."/>
        </authorList>
    </citation>
    <scope>NUCLEOTIDE SEQUENCE</scope>
    <source>
        <strain evidence="1">AA-2017</strain>
        <tissue evidence="1">Whole larva</tissue>
    </source>
</reference>
<comment type="caution">
    <text evidence="1">The sequence shown here is derived from an EMBL/GenBank/DDBJ whole genome shotgun (WGS) entry which is preliminary data.</text>
</comment>
<evidence type="ECO:0000313" key="2">
    <source>
        <dbReference type="Proteomes" id="UP000625711"/>
    </source>
</evidence>